<gene>
    <name evidence="2" type="ORF">PVOR_01555</name>
</gene>
<evidence type="ECO:0000256" key="1">
    <source>
        <dbReference type="SAM" id="Phobius"/>
    </source>
</evidence>
<dbReference type="KEGG" id="pvo:PVOR_01555"/>
<keyword evidence="3" id="KW-1185">Reference proteome</keyword>
<name>A0A2R9T2M8_9BACL</name>
<organism evidence="2 3">
    <name type="scientific">Paenibacillus vortex V453</name>
    <dbReference type="NCBI Taxonomy" id="715225"/>
    <lineage>
        <taxon>Bacteria</taxon>
        <taxon>Bacillati</taxon>
        <taxon>Bacillota</taxon>
        <taxon>Bacilli</taxon>
        <taxon>Bacillales</taxon>
        <taxon>Paenibacillaceae</taxon>
        <taxon>Paenibacillus</taxon>
    </lineage>
</organism>
<comment type="caution">
    <text evidence="2">The sequence shown here is derived from an EMBL/GenBank/DDBJ whole genome shotgun (WGS) entry which is preliminary data.</text>
</comment>
<keyword evidence="1" id="KW-1133">Transmembrane helix</keyword>
<keyword evidence="1" id="KW-0472">Membrane</keyword>
<evidence type="ECO:0000313" key="3">
    <source>
        <dbReference type="Proteomes" id="UP000003094"/>
    </source>
</evidence>
<accession>A0A2R9T2M8</accession>
<feature type="transmembrane region" description="Helical" evidence="1">
    <location>
        <begin position="6"/>
        <end position="26"/>
    </location>
</feature>
<dbReference type="AlphaFoldDB" id="A0A2R9T2M8"/>
<sequence length="89" mass="10672">MDYITPQNTILFALFLISLSTLYKLLERKLLKDMHETPEAYQHIGKGFRYRYQQLYRDQSDIRHAHFFDDATIRMQLEQIQASTKKGEC</sequence>
<proteinExistence type="predicted"/>
<reference evidence="2 3" key="1">
    <citation type="journal article" date="2010" name="BMC Genomics">
        <title>Genome sequence of the pattern forming Paenibacillus vortex bacterium reveals potential for thriving in complex environments.</title>
        <authorList>
            <person name="Sirota-Madi A."/>
            <person name="Olender T."/>
            <person name="Helman Y."/>
            <person name="Ingham C."/>
            <person name="Brainis I."/>
            <person name="Roth D."/>
            <person name="Hagi E."/>
            <person name="Brodsky L."/>
            <person name="Leshkowitz D."/>
            <person name="Galatenko V."/>
            <person name="Nikolaev V."/>
            <person name="Mugasimangalam R.C."/>
            <person name="Bransburg-Zabary S."/>
            <person name="Gutnick D.L."/>
            <person name="Lancet D."/>
            <person name="Ben-Jacob E."/>
        </authorList>
    </citation>
    <scope>NUCLEOTIDE SEQUENCE [LARGE SCALE GENOMIC DNA]</scope>
    <source>
        <strain evidence="2 3">V453</strain>
    </source>
</reference>
<dbReference type="RefSeq" id="WP_006207275.1">
    <property type="nucleotide sequence ID" value="NZ_ADHJ01000001.1"/>
</dbReference>
<protein>
    <submittedName>
        <fullName evidence="2">Uncharacterized protein</fullName>
    </submittedName>
</protein>
<keyword evidence="1" id="KW-0812">Transmembrane</keyword>
<dbReference type="EMBL" id="ADHJ01000001">
    <property type="protein sequence ID" value="EFU43856.1"/>
    <property type="molecule type" value="Genomic_DNA"/>
</dbReference>
<evidence type="ECO:0000313" key="2">
    <source>
        <dbReference type="EMBL" id="EFU43856.1"/>
    </source>
</evidence>
<dbReference type="Proteomes" id="UP000003094">
    <property type="component" value="Unassembled WGS sequence"/>
</dbReference>